<dbReference type="InterPro" id="IPR011642">
    <property type="entry name" value="Gate_dom"/>
</dbReference>
<keyword evidence="1" id="KW-0812">Transmembrane</keyword>
<keyword evidence="4" id="KW-1185">Reference proteome</keyword>
<feature type="transmembrane region" description="Helical" evidence="1">
    <location>
        <begin position="45"/>
        <end position="68"/>
    </location>
</feature>
<dbReference type="PANTHER" id="PTHR35793:SF2">
    <property type="entry name" value="INNER MEMBRANE PROTEIN YJIG"/>
    <property type="match status" value="1"/>
</dbReference>
<dbReference type="RefSeq" id="WP_080062803.1">
    <property type="nucleotide sequence ID" value="NZ_MZGX01000002.1"/>
</dbReference>
<protein>
    <submittedName>
        <fullName evidence="3">Spore maturation protein B</fullName>
    </submittedName>
</protein>
<feature type="domain" description="Nucleoside transporter/FeoB GTPase Gate" evidence="2">
    <location>
        <begin position="45"/>
        <end position="147"/>
    </location>
</feature>
<organism evidence="3 4">
    <name type="scientific">Ruminiclostridium hungatei</name>
    <name type="common">Clostridium hungatei</name>
    <dbReference type="NCBI Taxonomy" id="48256"/>
    <lineage>
        <taxon>Bacteria</taxon>
        <taxon>Bacillati</taxon>
        <taxon>Bacillota</taxon>
        <taxon>Clostridia</taxon>
        <taxon>Eubacteriales</taxon>
        <taxon>Oscillospiraceae</taxon>
        <taxon>Ruminiclostridium</taxon>
    </lineage>
</organism>
<dbReference type="PANTHER" id="PTHR35793">
    <property type="entry name" value="INNER MEMBRANE PROTEIN YJIG"/>
    <property type="match status" value="1"/>
</dbReference>
<evidence type="ECO:0000313" key="4">
    <source>
        <dbReference type="Proteomes" id="UP000191554"/>
    </source>
</evidence>
<keyword evidence="1" id="KW-0472">Membrane</keyword>
<gene>
    <name evidence="3" type="primary">spmB</name>
    <name evidence="3" type="ORF">CLHUN_03040</name>
</gene>
<name>A0A1V4SRB9_RUMHU</name>
<dbReference type="InterPro" id="IPR052549">
    <property type="entry name" value="SpmB"/>
</dbReference>
<feature type="transmembrane region" description="Helical" evidence="1">
    <location>
        <begin position="153"/>
        <end position="175"/>
    </location>
</feature>
<dbReference type="STRING" id="48256.CLHUN_03040"/>
<feature type="transmembrane region" description="Helical" evidence="1">
    <location>
        <begin position="6"/>
        <end position="25"/>
    </location>
</feature>
<comment type="caution">
    <text evidence="3">The sequence shown here is derived from an EMBL/GenBank/DDBJ whole genome shotgun (WGS) entry which is preliminary data.</text>
</comment>
<dbReference type="OrthoDB" id="9805623at2"/>
<sequence length="176" mass="18791">MGVIRHISDYAIPAIFIIILSAAVLKKVKAFDLFIDGAKDGIETVIKIMPSLAGLLVAVGVFKASGALEILTFLLRPVIDLLGMPPEVAPLALLRPISGSASFAFVTDIIKAFGPDTYEGRVAATMMGSTETIFYTLAVYYGSVGIKNIRYTLVAAIMADIISVIASLWACRFIFG</sequence>
<dbReference type="Pfam" id="PF07670">
    <property type="entry name" value="Gate"/>
    <property type="match status" value="1"/>
</dbReference>
<accession>A0A1V4SRB9</accession>
<evidence type="ECO:0000259" key="2">
    <source>
        <dbReference type="Pfam" id="PF07670"/>
    </source>
</evidence>
<keyword evidence="1" id="KW-1133">Transmembrane helix</keyword>
<dbReference type="AlphaFoldDB" id="A0A1V4SRB9"/>
<dbReference type="Proteomes" id="UP000191554">
    <property type="component" value="Unassembled WGS sequence"/>
</dbReference>
<dbReference type="EMBL" id="MZGX01000002">
    <property type="protein sequence ID" value="OPX45831.1"/>
    <property type="molecule type" value="Genomic_DNA"/>
</dbReference>
<dbReference type="GO" id="GO:0005886">
    <property type="term" value="C:plasma membrane"/>
    <property type="evidence" value="ECO:0007669"/>
    <property type="project" value="TreeGrafter"/>
</dbReference>
<proteinExistence type="predicted"/>
<feature type="transmembrane region" description="Helical" evidence="1">
    <location>
        <begin position="122"/>
        <end position="141"/>
    </location>
</feature>
<reference evidence="3 4" key="1">
    <citation type="submission" date="2017-03" db="EMBL/GenBank/DDBJ databases">
        <title>Genome sequence of Clostridium hungatei DSM 14427.</title>
        <authorList>
            <person name="Poehlein A."/>
            <person name="Daniel R."/>
        </authorList>
    </citation>
    <scope>NUCLEOTIDE SEQUENCE [LARGE SCALE GENOMIC DNA]</scope>
    <source>
        <strain evidence="3 4">DSM 14427</strain>
    </source>
</reference>
<evidence type="ECO:0000256" key="1">
    <source>
        <dbReference type="SAM" id="Phobius"/>
    </source>
</evidence>
<evidence type="ECO:0000313" key="3">
    <source>
        <dbReference type="EMBL" id="OPX45831.1"/>
    </source>
</evidence>